<dbReference type="Proteomes" id="UP000524462">
    <property type="component" value="Unassembled WGS sequence"/>
</dbReference>
<comment type="caution">
    <text evidence="4">The sequence shown here is derived from an EMBL/GenBank/DDBJ whole genome shotgun (WGS) entry which is preliminary data.</text>
</comment>
<dbReference type="PANTHER" id="PTHR43046:SF14">
    <property type="entry name" value="MUTT_NUDIX FAMILY PROTEIN"/>
    <property type="match status" value="1"/>
</dbReference>
<dbReference type="SUPFAM" id="SSF55811">
    <property type="entry name" value="Nudix"/>
    <property type="match status" value="1"/>
</dbReference>
<dbReference type="CDD" id="cd04688">
    <property type="entry name" value="NUDIX_Hydrolase"/>
    <property type="match status" value="1"/>
</dbReference>
<dbReference type="InterPro" id="IPR000086">
    <property type="entry name" value="NUDIX_hydrolase_dom"/>
</dbReference>
<dbReference type="PROSITE" id="PS00893">
    <property type="entry name" value="NUDIX_BOX"/>
    <property type="match status" value="1"/>
</dbReference>
<evidence type="ECO:0000259" key="3">
    <source>
        <dbReference type="PROSITE" id="PS51462"/>
    </source>
</evidence>
<dbReference type="Pfam" id="PF00293">
    <property type="entry name" value="NUDIX"/>
    <property type="match status" value="1"/>
</dbReference>
<evidence type="ECO:0000313" key="4">
    <source>
        <dbReference type="EMBL" id="MBA2795210.1"/>
    </source>
</evidence>
<name>A0A7V9WQJ7_STRPO</name>
<comment type="cofactor">
    <cofactor evidence="1">
        <name>Mg(2+)</name>
        <dbReference type="ChEBI" id="CHEBI:18420"/>
    </cofactor>
</comment>
<dbReference type="GO" id="GO:0016787">
    <property type="term" value="F:hydrolase activity"/>
    <property type="evidence" value="ECO:0007669"/>
    <property type="project" value="UniProtKB-KW"/>
</dbReference>
<dbReference type="InterPro" id="IPR020084">
    <property type="entry name" value="NUDIX_hydrolase_CS"/>
</dbReference>
<reference evidence="4 5" key="1">
    <citation type="submission" date="2020-07" db="EMBL/GenBank/DDBJ databases">
        <title>Molecular and genomic characterization of Streptococcus porcinus isolated from diseased swine in Brazil.</title>
        <authorList>
            <person name="Moreno L.Z."/>
            <person name="Matajira C.E.C."/>
            <person name="Poor A.P."/>
            <person name="Dutra M.C."/>
            <person name="Moreno A.M."/>
        </authorList>
    </citation>
    <scope>NUCLEOTIDE SEQUENCE [LARGE SCALE GENOMIC DNA]</scope>
    <source>
        <strain evidence="4 5">SP0816-2</strain>
    </source>
</reference>
<dbReference type="AlphaFoldDB" id="A0A7V9WQJ7"/>
<organism evidence="4 5">
    <name type="scientific">Streptococcus porcinus</name>
    <dbReference type="NCBI Taxonomy" id="1340"/>
    <lineage>
        <taxon>Bacteria</taxon>
        <taxon>Bacillati</taxon>
        <taxon>Bacillota</taxon>
        <taxon>Bacilli</taxon>
        <taxon>Lactobacillales</taxon>
        <taxon>Streptococcaceae</taxon>
        <taxon>Streptococcus</taxon>
    </lineage>
</organism>
<accession>A0A7V9WQJ7</accession>
<dbReference type="Gene3D" id="3.90.79.10">
    <property type="entry name" value="Nucleoside Triphosphate Pyrophosphohydrolase"/>
    <property type="match status" value="1"/>
</dbReference>
<evidence type="ECO:0000256" key="1">
    <source>
        <dbReference type="ARBA" id="ARBA00001946"/>
    </source>
</evidence>
<feature type="domain" description="Nudix hydrolase" evidence="3">
    <location>
        <begin position="9"/>
        <end position="143"/>
    </location>
</feature>
<sequence>MSMSDFRFTKEQTVSSIRATALLVRNGQIFLTRDSNRRYYPIGGAVHIGERTEKAVSRETMEEQGIEISVKKLAFIVENHFWDEQFYWHNIEFHYMVTQLEEPNLNMREGTKVQDCEWIDINRLSEINLVPEFLKNSLPNWNGQLKHIINQ</sequence>
<evidence type="ECO:0000256" key="2">
    <source>
        <dbReference type="ARBA" id="ARBA00022801"/>
    </source>
</evidence>
<dbReference type="EMBL" id="JACEGE010000003">
    <property type="protein sequence ID" value="MBA2795210.1"/>
    <property type="molecule type" value="Genomic_DNA"/>
</dbReference>
<dbReference type="PROSITE" id="PS51462">
    <property type="entry name" value="NUDIX"/>
    <property type="match status" value="1"/>
</dbReference>
<dbReference type="InterPro" id="IPR015797">
    <property type="entry name" value="NUDIX_hydrolase-like_dom_sf"/>
</dbReference>
<proteinExistence type="predicted"/>
<dbReference type="PANTHER" id="PTHR43046">
    <property type="entry name" value="GDP-MANNOSE MANNOSYL HYDROLASE"/>
    <property type="match status" value="1"/>
</dbReference>
<gene>
    <name evidence="4" type="ORF">H1B29_01700</name>
</gene>
<keyword evidence="2" id="KW-0378">Hydrolase</keyword>
<protein>
    <submittedName>
        <fullName evidence="4">NUDIX domain-containing protein</fullName>
    </submittedName>
</protein>
<evidence type="ECO:0000313" key="5">
    <source>
        <dbReference type="Proteomes" id="UP000524462"/>
    </source>
</evidence>